<protein>
    <recommendedName>
        <fullName evidence="2">Trehalose 6-phosphate phosphatase</fullName>
        <ecNumber evidence="2">3.1.3.12</ecNumber>
    </recommendedName>
</protein>
<dbReference type="Proteomes" id="UP000755104">
    <property type="component" value="Unassembled WGS sequence"/>
</dbReference>
<dbReference type="EC" id="3.1.3.12" evidence="2"/>
<keyword evidence="1 2" id="KW-0378">Hydrolase</keyword>
<name>A0ABS7J5H1_9SPHN</name>
<dbReference type="InterPro" id="IPR036412">
    <property type="entry name" value="HAD-like_sf"/>
</dbReference>
<dbReference type="InterPro" id="IPR023214">
    <property type="entry name" value="HAD_sf"/>
</dbReference>
<organism evidence="3 4">
    <name type="scientific">Qipengyuania qiaonensis</name>
    <dbReference type="NCBI Taxonomy" id="2867240"/>
    <lineage>
        <taxon>Bacteria</taxon>
        <taxon>Pseudomonadati</taxon>
        <taxon>Pseudomonadota</taxon>
        <taxon>Alphaproteobacteria</taxon>
        <taxon>Sphingomonadales</taxon>
        <taxon>Erythrobacteraceae</taxon>
        <taxon>Qipengyuania</taxon>
    </lineage>
</organism>
<evidence type="ECO:0000256" key="1">
    <source>
        <dbReference type="ARBA" id="ARBA00022801"/>
    </source>
</evidence>
<dbReference type="RefSeq" id="WP_221557845.1">
    <property type="nucleotide sequence ID" value="NZ_JAIGNO010000004.1"/>
</dbReference>
<keyword evidence="4" id="KW-1185">Reference proteome</keyword>
<dbReference type="InterPro" id="IPR003337">
    <property type="entry name" value="Trehalose_PPase"/>
</dbReference>
<dbReference type="Gene3D" id="3.40.50.1000">
    <property type="entry name" value="HAD superfamily/HAD-like"/>
    <property type="match status" value="1"/>
</dbReference>
<sequence>MDGTTLLPAPLPLGDLLAQKPIALFLDFDGTLIEIAPRPGDIHVPDGLPEHLQILGDRLGGRLALVSGRALDDLAAHLGEVGICRAGSHGASRLLGDGTRLGEEPRGLADGAIAELRAYAEENGLFYEAKAHGGALHFRGQPEKQEAALAFASDFAGSRGLSVTKGKGVVELVQPGATKAGAVEAFMKMSPFAGAMPVFVGDDVTDEDGFAGAEKYGGFGIAVGERPSQRARYHLDNVAAVHHWLEI</sequence>
<comment type="pathway">
    <text evidence="2">Glycan biosynthesis; trehalose biosynthesis.</text>
</comment>
<dbReference type="Gene3D" id="3.30.70.1020">
    <property type="entry name" value="Trehalose-6-phosphate phosphatase related protein, domain 2"/>
    <property type="match status" value="1"/>
</dbReference>
<comment type="caution">
    <text evidence="3">The sequence shown here is derived from an EMBL/GenBank/DDBJ whole genome shotgun (WGS) entry which is preliminary data.</text>
</comment>
<evidence type="ECO:0000256" key="2">
    <source>
        <dbReference type="RuleBase" id="RU361117"/>
    </source>
</evidence>
<evidence type="ECO:0000313" key="4">
    <source>
        <dbReference type="Proteomes" id="UP000755104"/>
    </source>
</evidence>
<gene>
    <name evidence="3" type="primary">otsB</name>
    <name evidence="3" type="ORF">K3174_08590</name>
</gene>
<proteinExistence type="inferred from homology"/>
<comment type="function">
    <text evidence="2">Removes the phosphate from trehalose 6-phosphate to produce free trehalose.</text>
</comment>
<accession>A0ABS7J5H1</accession>
<comment type="catalytic activity">
    <reaction evidence="2">
        <text>alpha,alpha-trehalose 6-phosphate + H2O = alpha,alpha-trehalose + phosphate</text>
        <dbReference type="Rhea" id="RHEA:23420"/>
        <dbReference type="ChEBI" id="CHEBI:15377"/>
        <dbReference type="ChEBI" id="CHEBI:16551"/>
        <dbReference type="ChEBI" id="CHEBI:43474"/>
        <dbReference type="ChEBI" id="CHEBI:58429"/>
        <dbReference type="EC" id="3.1.3.12"/>
    </reaction>
</comment>
<dbReference type="Pfam" id="PF02358">
    <property type="entry name" value="Trehalose_PPase"/>
    <property type="match status" value="1"/>
</dbReference>
<dbReference type="PANTHER" id="PTHR43768:SF3">
    <property type="entry name" value="TREHALOSE 6-PHOSPHATE PHOSPHATASE"/>
    <property type="match status" value="1"/>
</dbReference>
<dbReference type="PANTHER" id="PTHR43768">
    <property type="entry name" value="TREHALOSE 6-PHOSPHATE PHOSPHATASE"/>
    <property type="match status" value="1"/>
</dbReference>
<evidence type="ECO:0000313" key="3">
    <source>
        <dbReference type="EMBL" id="MBX7482587.1"/>
    </source>
</evidence>
<dbReference type="InterPro" id="IPR044651">
    <property type="entry name" value="OTSB-like"/>
</dbReference>
<keyword evidence="2" id="KW-0479">Metal-binding</keyword>
<comment type="cofactor">
    <cofactor evidence="2">
        <name>Mg(2+)</name>
        <dbReference type="ChEBI" id="CHEBI:18420"/>
    </cofactor>
</comment>
<keyword evidence="2" id="KW-0460">Magnesium</keyword>
<reference evidence="3 4" key="1">
    <citation type="submission" date="2021-08" db="EMBL/GenBank/DDBJ databases">
        <title>Comparative Genomics Analysis of the Genus Qipengyuania Reveals Extensive Genetic Diversity and Metabolic Versatility, Including the Description of Fifteen Novel Species.</title>
        <authorList>
            <person name="Liu Y."/>
        </authorList>
    </citation>
    <scope>NUCLEOTIDE SEQUENCE [LARGE SCALE GENOMIC DNA]</scope>
    <source>
        <strain evidence="3 4">6D47A</strain>
    </source>
</reference>
<comment type="similarity">
    <text evidence="2">Belongs to the trehalose phosphatase family.</text>
</comment>
<dbReference type="SUPFAM" id="SSF56784">
    <property type="entry name" value="HAD-like"/>
    <property type="match status" value="1"/>
</dbReference>
<dbReference type="EMBL" id="JAIGNO010000004">
    <property type="protein sequence ID" value="MBX7482587.1"/>
    <property type="molecule type" value="Genomic_DNA"/>
</dbReference>
<dbReference type="GO" id="GO:0004805">
    <property type="term" value="F:trehalose-phosphatase activity"/>
    <property type="evidence" value="ECO:0007669"/>
    <property type="project" value="UniProtKB-EC"/>
</dbReference>
<dbReference type="NCBIfam" id="TIGR00685">
    <property type="entry name" value="T6PP"/>
    <property type="match status" value="1"/>
</dbReference>